<dbReference type="GO" id="GO:0016020">
    <property type="term" value="C:membrane"/>
    <property type="evidence" value="ECO:0007669"/>
    <property type="project" value="UniProtKB-SubCell"/>
</dbReference>
<keyword evidence="5" id="KW-0067">ATP-binding</keyword>
<dbReference type="Proteomes" id="UP000439903">
    <property type="component" value="Unassembled WGS sequence"/>
</dbReference>
<sequence>MDNDYLSPNNGFNIQSESEFSSTSFVSPKDKTDEKKITIHSTGGFLLFFRQLWIMTRRNFILQTRYYKSTLSQILIGPIIFLLLLYILQQADNSQRLKANLHPTAYPLLGVQPCQGRTKFSPCINLMFTPNDQASNSIMQTFADNNFKRTGQKLNIETSIDNLNFIPMSTLGIVPVPDANFIYNYTLNHPNITMFGIEFSTVQGPPVNYRYQIWFNSTLMANQSDVFGEQILALQRGIDEAIVTFASNDFQNPATIDIKLKDWPKVPPSQLNDQIVSSFGAVFFFCAEMIIFISVLNTIVTEKEQKLIDGYIWWSPSVDKIGWIILMFLPFFNFGKLYLDLSMLTAGKLDQLTQTVIPGPGFSWNDLYNTIPITYLPVYGGTDNIRPIVPPPIQSWYFLLMNIGFYYILTWYFDKIIPDEFGNYKNPFFFLTPGYYGIKFKRNFNLQSWLNRTKKANRGNHIEEDEDVARERILAFDSTYECTVRICNLSKVYKKSLFIKSILDKVAVNDLCLTLEEGKCLALLGQNGAGKSTSMNILSGLTPATSGDALLYGYSIRNDMNQIRKIMGVCPQHDILFNDLTAKEHIELYAGIKNIPSNEIAKLVEERLAAVRLTKVANKPAGSYSGGMKRRLSMLISTIGDPKIIFMDEPTTGMDPVNRRHVWSFIENFKQGRIIILTTHSMEEADVLGDRICVMAHGHLRALGNSMRIKNKFGAGYRVSLVTHPNDSQRLKKLVETQVPAAKLEDDSAGSLIYELPLSALPALPSFIQWLEENEEMSDNEPGKKLVKAWGVSQKSLEEAFLRLIRDANPESHNGSLRQRKIKKKNTDLS</sequence>
<evidence type="ECO:0000313" key="11">
    <source>
        <dbReference type="EMBL" id="KAF0509100.1"/>
    </source>
</evidence>
<dbReference type="EMBL" id="WTPW01000459">
    <property type="protein sequence ID" value="KAF0509100.1"/>
    <property type="molecule type" value="Genomic_DNA"/>
</dbReference>
<gene>
    <name evidence="11" type="ORF">F8M41_018609</name>
</gene>
<dbReference type="InterPro" id="IPR003439">
    <property type="entry name" value="ABC_transporter-like_ATP-bd"/>
</dbReference>
<dbReference type="Gene3D" id="3.40.50.300">
    <property type="entry name" value="P-loop containing nucleotide triphosphate hydrolases"/>
    <property type="match status" value="1"/>
</dbReference>
<protein>
    <submittedName>
        <fullName evidence="11">P-loop containing nucleoside triphosphate hydrolase protein</fullName>
    </submittedName>
</protein>
<feature type="transmembrane region" description="Helical" evidence="9">
    <location>
        <begin position="66"/>
        <end position="88"/>
    </location>
</feature>
<evidence type="ECO:0000256" key="4">
    <source>
        <dbReference type="ARBA" id="ARBA00022741"/>
    </source>
</evidence>
<feature type="region of interest" description="Disordered" evidence="8">
    <location>
        <begin position="810"/>
        <end position="830"/>
    </location>
</feature>
<dbReference type="PROSITE" id="PS50893">
    <property type="entry name" value="ABC_TRANSPORTER_2"/>
    <property type="match status" value="1"/>
</dbReference>
<accession>A0A8H4ALC5</accession>
<evidence type="ECO:0000256" key="5">
    <source>
        <dbReference type="ARBA" id="ARBA00022840"/>
    </source>
</evidence>
<keyword evidence="7 9" id="KW-0472">Membrane</keyword>
<dbReference type="InterPro" id="IPR003593">
    <property type="entry name" value="AAA+_ATPase"/>
</dbReference>
<dbReference type="Pfam" id="PF00005">
    <property type="entry name" value="ABC_tran"/>
    <property type="match status" value="1"/>
</dbReference>
<keyword evidence="2" id="KW-0813">Transport</keyword>
<dbReference type="SMART" id="SM00382">
    <property type="entry name" value="AAA"/>
    <property type="match status" value="1"/>
</dbReference>
<evidence type="ECO:0000256" key="6">
    <source>
        <dbReference type="ARBA" id="ARBA00022989"/>
    </source>
</evidence>
<keyword evidence="12" id="KW-1185">Reference proteome</keyword>
<dbReference type="InterPro" id="IPR017871">
    <property type="entry name" value="ABC_transporter-like_CS"/>
</dbReference>
<name>A0A8H4ALC5_GIGMA</name>
<evidence type="ECO:0000256" key="8">
    <source>
        <dbReference type="SAM" id="MobiDB-lite"/>
    </source>
</evidence>
<dbReference type="FunFam" id="3.40.50.300:FF:000665">
    <property type="entry name" value="ABC transporter A family member 2"/>
    <property type="match status" value="1"/>
</dbReference>
<dbReference type="InterPro" id="IPR027417">
    <property type="entry name" value="P-loop_NTPase"/>
</dbReference>
<evidence type="ECO:0000259" key="10">
    <source>
        <dbReference type="PROSITE" id="PS50893"/>
    </source>
</evidence>
<comment type="caution">
    <text evidence="11">The sequence shown here is derived from an EMBL/GenBank/DDBJ whole genome shotgun (WGS) entry which is preliminary data.</text>
</comment>
<feature type="transmembrane region" description="Helical" evidence="9">
    <location>
        <begin position="37"/>
        <end position="54"/>
    </location>
</feature>
<dbReference type="InterPro" id="IPR026082">
    <property type="entry name" value="ABCA"/>
</dbReference>
<feature type="transmembrane region" description="Helical" evidence="9">
    <location>
        <begin position="320"/>
        <end position="339"/>
    </location>
</feature>
<evidence type="ECO:0000256" key="7">
    <source>
        <dbReference type="ARBA" id="ARBA00023136"/>
    </source>
</evidence>
<feature type="transmembrane region" description="Helical" evidence="9">
    <location>
        <begin position="275"/>
        <end position="300"/>
    </location>
</feature>
<keyword evidence="11" id="KW-0378">Hydrolase</keyword>
<dbReference type="GO" id="GO:0140359">
    <property type="term" value="F:ABC-type transporter activity"/>
    <property type="evidence" value="ECO:0007669"/>
    <property type="project" value="InterPro"/>
</dbReference>
<evidence type="ECO:0000256" key="1">
    <source>
        <dbReference type="ARBA" id="ARBA00004141"/>
    </source>
</evidence>
<dbReference type="PROSITE" id="PS00211">
    <property type="entry name" value="ABC_TRANSPORTER_1"/>
    <property type="match status" value="1"/>
</dbReference>
<keyword evidence="3 9" id="KW-0812">Transmembrane</keyword>
<keyword evidence="6 9" id="KW-1133">Transmembrane helix</keyword>
<dbReference type="AlphaFoldDB" id="A0A8H4ALC5"/>
<organism evidence="11 12">
    <name type="scientific">Gigaspora margarita</name>
    <dbReference type="NCBI Taxonomy" id="4874"/>
    <lineage>
        <taxon>Eukaryota</taxon>
        <taxon>Fungi</taxon>
        <taxon>Fungi incertae sedis</taxon>
        <taxon>Mucoromycota</taxon>
        <taxon>Glomeromycotina</taxon>
        <taxon>Glomeromycetes</taxon>
        <taxon>Diversisporales</taxon>
        <taxon>Gigasporaceae</taxon>
        <taxon>Gigaspora</taxon>
    </lineage>
</organism>
<dbReference type="GO" id="GO:0016887">
    <property type="term" value="F:ATP hydrolysis activity"/>
    <property type="evidence" value="ECO:0007669"/>
    <property type="project" value="InterPro"/>
</dbReference>
<dbReference type="GO" id="GO:0005524">
    <property type="term" value="F:ATP binding"/>
    <property type="evidence" value="ECO:0007669"/>
    <property type="project" value="UniProtKB-KW"/>
</dbReference>
<dbReference type="GO" id="GO:0005319">
    <property type="term" value="F:lipid transporter activity"/>
    <property type="evidence" value="ECO:0007669"/>
    <property type="project" value="TreeGrafter"/>
</dbReference>
<comment type="subcellular location">
    <subcellularLocation>
        <location evidence="1">Membrane</location>
        <topology evidence="1">Multi-pass membrane protein</topology>
    </subcellularLocation>
</comment>
<dbReference type="OrthoDB" id="8061355at2759"/>
<dbReference type="CDD" id="cd03263">
    <property type="entry name" value="ABC_subfamily_A"/>
    <property type="match status" value="1"/>
</dbReference>
<feature type="domain" description="ABC transporter" evidence="10">
    <location>
        <begin position="484"/>
        <end position="722"/>
    </location>
</feature>
<proteinExistence type="predicted"/>
<feature type="transmembrane region" description="Helical" evidence="9">
    <location>
        <begin position="396"/>
        <end position="413"/>
    </location>
</feature>
<keyword evidence="4" id="KW-0547">Nucleotide-binding</keyword>
<evidence type="ECO:0000256" key="3">
    <source>
        <dbReference type="ARBA" id="ARBA00022692"/>
    </source>
</evidence>
<dbReference type="PANTHER" id="PTHR19229:SF205">
    <property type="entry name" value="ABC TRANSPORTER A FAMILY MEMBER 1-RELATED"/>
    <property type="match status" value="1"/>
</dbReference>
<evidence type="ECO:0000313" key="12">
    <source>
        <dbReference type="Proteomes" id="UP000439903"/>
    </source>
</evidence>
<dbReference type="PANTHER" id="PTHR19229">
    <property type="entry name" value="ATP-BINDING CASSETTE TRANSPORTER SUBFAMILY A ABCA"/>
    <property type="match status" value="1"/>
</dbReference>
<dbReference type="SUPFAM" id="SSF52540">
    <property type="entry name" value="P-loop containing nucleoside triphosphate hydrolases"/>
    <property type="match status" value="1"/>
</dbReference>
<evidence type="ECO:0000256" key="2">
    <source>
        <dbReference type="ARBA" id="ARBA00022448"/>
    </source>
</evidence>
<evidence type="ECO:0000256" key="9">
    <source>
        <dbReference type="SAM" id="Phobius"/>
    </source>
</evidence>
<reference evidence="11 12" key="1">
    <citation type="journal article" date="2019" name="Environ. Microbiol.">
        <title>At the nexus of three kingdoms: the genome of the mycorrhizal fungus Gigaspora margarita provides insights into plant, endobacterial and fungal interactions.</title>
        <authorList>
            <person name="Venice F."/>
            <person name="Ghignone S."/>
            <person name="Salvioli di Fossalunga A."/>
            <person name="Amselem J."/>
            <person name="Novero M."/>
            <person name="Xianan X."/>
            <person name="Sedzielewska Toro K."/>
            <person name="Morin E."/>
            <person name="Lipzen A."/>
            <person name="Grigoriev I.V."/>
            <person name="Henrissat B."/>
            <person name="Martin F.M."/>
            <person name="Bonfante P."/>
        </authorList>
    </citation>
    <scope>NUCLEOTIDE SEQUENCE [LARGE SCALE GENOMIC DNA]</scope>
    <source>
        <strain evidence="11 12">BEG34</strain>
    </source>
</reference>